<organism evidence="2 3">
    <name type="scientific">Faecalibacterium prausnitzii</name>
    <dbReference type="NCBI Taxonomy" id="853"/>
    <lineage>
        <taxon>Bacteria</taxon>
        <taxon>Bacillati</taxon>
        <taxon>Bacillota</taxon>
        <taxon>Clostridia</taxon>
        <taxon>Eubacteriales</taxon>
        <taxon>Oscillospiraceae</taxon>
        <taxon>Faecalibacterium</taxon>
    </lineage>
</organism>
<dbReference type="SUPFAM" id="SSF54001">
    <property type="entry name" value="Cysteine proteinases"/>
    <property type="match status" value="1"/>
</dbReference>
<dbReference type="SMART" id="SM00460">
    <property type="entry name" value="TGc"/>
    <property type="match status" value="1"/>
</dbReference>
<gene>
    <name evidence="2" type="ORF">C4N25_06590</name>
</gene>
<protein>
    <submittedName>
        <fullName evidence="2">Transglutaminase-like enzyme, cysteine protease</fullName>
    </submittedName>
</protein>
<dbReference type="PANTHER" id="PTHR38339">
    <property type="entry name" value="TRANSGLUTAMINASE DOMAIN PROTEIN"/>
    <property type="match status" value="1"/>
</dbReference>
<dbReference type="PANTHER" id="PTHR38339:SF1">
    <property type="entry name" value="TRANSGLUTAMINASE-LIKE DOMAIN-CONTAINING PROTEIN"/>
    <property type="match status" value="1"/>
</dbReference>
<feature type="domain" description="Transglutaminase-like" evidence="1">
    <location>
        <begin position="356"/>
        <end position="417"/>
    </location>
</feature>
<dbReference type="InterPro" id="IPR002931">
    <property type="entry name" value="Transglutaminase-like"/>
</dbReference>
<dbReference type="Pfam" id="PF01841">
    <property type="entry name" value="Transglut_core"/>
    <property type="match status" value="1"/>
</dbReference>
<dbReference type="GO" id="GO:0008233">
    <property type="term" value="F:peptidase activity"/>
    <property type="evidence" value="ECO:0007669"/>
    <property type="project" value="UniProtKB-KW"/>
</dbReference>
<name>A0A329TNX8_9FIRM</name>
<dbReference type="InterPro" id="IPR038765">
    <property type="entry name" value="Papain-like_cys_pep_sf"/>
</dbReference>
<dbReference type="RefSeq" id="WP_112115419.1">
    <property type="nucleotide sequence ID" value="NZ_PRKZ01000003.1"/>
</dbReference>
<comment type="caution">
    <text evidence="2">The sequence shown here is derived from an EMBL/GenBank/DDBJ whole genome shotgun (WGS) entry which is preliminary data.</text>
</comment>
<dbReference type="EMBL" id="PRKZ01000003">
    <property type="protein sequence ID" value="RAW50643.1"/>
    <property type="molecule type" value="Genomic_DNA"/>
</dbReference>
<dbReference type="AlphaFoldDB" id="A0A329TNX8"/>
<dbReference type="Proteomes" id="UP000251634">
    <property type="component" value="Unassembled WGS sequence"/>
</dbReference>
<reference evidence="2 3" key="1">
    <citation type="submission" date="2018-02" db="EMBL/GenBank/DDBJ databases">
        <title>Complete genome sequencing of Faecalibacterium prausnitzii strains isolated from the human gut.</title>
        <authorList>
            <person name="Fitzgerald B.C."/>
            <person name="Shkoporov A.N."/>
            <person name="Ross P.R."/>
            <person name="Hill C."/>
        </authorList>
    </citation>
    <scope>NUCLEOTIDE SEQUENCE [LARGE SCALE GENOMIC DNA]</scope>
    <source>
        <strain evidence="2 3">APC942/8-14-2</strain>
    </source>
</reference>
<proteinExistence type="predicted"/>
<evidence type="ECO:0000313" key="2">
    <source>
        <dbReference type="EMBL" id="RAW50643.1"/>
    </source>
</evidence>
<evidence type="ECO:0000259" key="1">
    <source>
        <dbReference type="SMART" id="SM00460"/>
    </source>
</evidence>
<dbReference type="Gene3D" id="3.10.620.30">
    <property type="match status" value="1"/>
</dbReference>
<keyword evidence="2" id="KW-0645">Protease</keyword>
<dbReference type="GO" id="GO:0006508">
    <property type="term" value="P:proteolysis"/>
    <property type="evidence" value="ECO:0007669"/>
    <property type="project" value="UniProtKB-KW"/>
</dbReference>
<accession>A0A329TNX8</accession>
<sequence length="495" mass="56119">MNTRDLNETLRSLNVGLPDDVERLKAAGYYEEAIARIDAYLAEDWTKTQNSPYSQGLCPHMDVQPENPTPHGVDVLRDAMIAQREIMRRIPAEYTWSKADAIAEMQRRVKDFTPEEFEMLDRENRMDWRFVEGERRYQNRFASTLIATHADLARRQIDPPAQPDSEKERCRRLHEKMAEQGSASARITLKASVGMSDEAFAAALAKAKAESRDAVHVRAWLPLPAACLSQSDIELEEFTEEPTVIAPENAPQRTVCWEADLTENRSFGVQYSYRNTAVYTDPFDTPSAPEQPDFDTEEQPSHIVFTPYIKALAAQLTAGITDPMEKAKRIYDYVTLNVRYHYQPSYFIHESLPEHCARDRRGDCGIMSVTFITLCRAAGIPARWQSGLYVTPDEVGCHDWAMFYVAPKGWLYADCSFGASMARRGDETLRQHYFGNLDPDRMVANSVFATPFTPPMLGFRADPCDNQTGEVEADGVGLYGDETVSSKELVQYIEE</sequence>
<evidence type="ECO:0000313" key="3">
    <source>
        <dbReference type="Proteomes" id="UP000251634"/>
    </source>
</evidence>
<keyword evidence="2" id="KW-0378">Hydrolase</keyword>